<dbReference type="Proteomes" id="UP000298663">
    <property type="component" value="Unassembled WGS sequence"/>
</dbReference>
<dbReference type="AlphaFoldDB" id="A0A4U5N174"/>
<accession>A0A4U5N174</accession>
<proteinExistence type="predicted"/>
<evidence type="ECO:0000313" key="3">
    <source>
        <dbReference type="Proteomes" id="UP000298663"/>
    </source>
</evidence>
<protein>
    <recommendedName>
        <fullName evidence="4">Transmembrane protein</fullName>
    </recommendedName>
</protein>
<keyword evidence="1" id="KW-1133">Transmembrane helix</keyword>
<comment type="caution">
    <text evidence="2">The sequence shown here is derived from an EMBL/GenBank/DDBJ whole genome shotgun (WGS) entry which is preliminary data.</text>
</comment>
<name>A0A4U5N174_STECR</name>
<reference evidence="2 3" key="1">
    <citation type="journal article" date="2015" name="Genome Biol.">
        <title>Comparative genomics of Steinernema reveals deeply conserved gene regulatory networks.</title>
        <authorList>
            <person name="Dillman A.R."/>
            <person name="Macchietto M."/>
            <person name="Porter C.F."/>
            <person name="Rogers A."/>
            <person name="Williams B."/>
            <person name="Antoshechkin I."/>
            <person name="Lee M.M."/>
            <person name="Goodwin Z."/>
            <person name="Lu X."/>
            <person name="Lewis E.E."/>
            <person name="Goodrich-Blair H."/>
            <person name="Stock S.P."/>
            <person name="Adams B.J."/>
            <person name="Sternberg P.W."/>
            <person name="Mortazavi A."/>
        </authorList>
    </citation>
    <scope>NUCLEOTIDE SEQUENCE [LARGE SCALE GENOMIC DNA]</scope>
    <source>
        <strain evidence="2 3">ALL</strain>
    </source>
</reference>
<sequence length="88" mass="10300">MKKVNWRSQRTTSIDPIEFGKKNASGEVEVVLLMTVIRTTATRSATDFGQSLLVSRSRTRVILVESFLSPLVFVYMWKWFRGFRVWKK</sequence>
<feature type="transmembrane region" description="Helical" evidence="1">
    <location>
        <begin position="61"/>
        <end position="80"/>
    </location>
</feature>
<dbReference type="EMBL" id="AZBU02000005">
    <property type="protein sequence ID" value="TKR75990.1"/>
    <property type="molecule type" value="Genomic_DNA"/>
</dbReference>
<evidence type="ECO:0000313" key="2">
    <source>
        <dbReference type="EMBL" id="TKR75990.1"/>
    </source>
</evidence>
<keyword evidence="1" id="KW-0812">Transmembrane</keyword>
<keyword evidence="3" id="KW-1185">Reference proteome</keyword>
<organism evidence="2 3">
    <name type="scientific">Steinernema carpocapsae</name>
    <name type="common">Entomopathogenic nematode</name>
    <dbReference type="NCBI Taxonomy" id="34508"/>
    <lineage>
        <taxon>Eukaryota</taxon>
        <taxon>Metazoa</taxon>
        <taxon>Ecdysozoa</taxon>
        <taxon>Nematoda</taxon>
        <taxon>Chromadorea</taxon>
        <taxon>Rhabditida</taxon>
        <taxon>Tylenchina</taxon>
        <taxon>Panagrolaimomorpha</taxon>
        <taxon>Strongyloidoidea</taxon>
        <taxon>Steinernematidae</taxon>
        <taxon>Steinernema</taxon>
    </lineage>
</organism>
<reference evidence="2 3" key="2">
    <citation type="journal article" date="2019" name="G3 (Bethesda)">
        <title>Hybrid Assembly of the Genome of the Entomopathogenic Nematode Steinernema carpocapsae Identifies the X-Chromosome.</title>
        <authorList>
            <person name="Serra L."/>
            <person name="Macchietto M."/>
            <person name="Macias-Munoz A."/>
            <person name="McGill C.J."/>
            <person name="Rodriguez I.M."/>
            <person name="Rodriguez B."/>
            <person name="Murad R."/>
            <person name="Mortazavi A."/>
        </authorList>
    </citation>
    <scope>NUCLEOTIDE SEQUENCE [LARGE SCALE GENOMIC DNA]</scope>
    <source>
        <strain evidence="2 3">ALL</strain>
    </source>
</reference>
<evidence type="ECO:0008006" key="4">
    <source>
        <dbReference type="Google" id="ProtNLM"/>
    </source>
</evidence>
<evidence type="ECO:0000256" key="1">
    <source>
        <dbReference type="SAM" id="Phobius"/>
    </source>
</evidence>
<gene>
    <name evidence="2" type="ORF">L596_017204</name>
</gene>
<keyword evidence="1" id="KW-0472">Membrane</keyword>